<evidence type="ECO:0000313" key="1">
    <source>
        <dbReference type="EMBL" id="CAA9378000.1"/>
    </source>
</evidence>
<protein>
    <submittedName>
        <fullName evidence="1">Uncharacterized protein</fullName>
    </submittedName>
</protein>
<dbReference type="EMBL" id="CADCUL010000137">
    <property type="protein sequence ID" value="CAA9378000.1"/>
    <property type="molecule type" value="Genomic_DNA"/>
</dbReference>
<dbReference type="AlphaFoldDB" id="A0A6J4N8F1"/>
<name>A0A6J4N8F1_9ACTN</name>
<accession>A0A6J4N8F1</accession>
<reference evidence="1" key="1">
    <citation type="submission" date="2020-02" db="EMBL/GenBank/DDBJ databases">
        <authorList>
            <person name="Meier V. D."/>
        </authorList>
    </citation>
    <scope>NUCLEOTIDE SEQUENCE</scope>
    <source>
        <strain evidence="1">AVDCRST_MAG21</strain>
    </source>
</reference>
<proteinExistence type="predicted"/>
<gene>
    <name evidence="1" type="ORF">AVDCRST_MAG21-1566</name>
</gene>
<sequence>MNGCPRPAAAAVGRARRCDASALEAYPIDPEGAVSEELHVVIRGFFAATGLRDTHTGR</sequence>
<organism evidence="1">
    <name type="scientific">uncultured Nocardioidaceae bacterium</name>
    <dbReference type="NCBI Taxonomy" id="253824"/>
    <lineage>
        <taxon>Bacteria</taxon>
        <taxon>Bacillati</taxon>
        <taxon>Actinomycetota</taxon>
        <taxon>Actinomycetes</taxon>
        <taxon>Propionibacteriales</taxon>
        <taxon>Nocardioidaceae</taxon>
        <taxon>environmental samples</taxon>
    </lineage>
</organism>